<gene>
    <name evidence="2" type="ORF">BI198_10695</name>
</gene>
<keyword evidence="3" id="KW-1185">Reference proteome</keyword>
<evidence type="ECO:0000313" key="2">
    <source>
        <dbReference type="EMBL" id="OEY69982.1"/>
    </source>
</evidence>
<reference evidence="3" key="1">
    <citation type="submission" date="2016-09" db="EMBL/GenBank/DDBJ databases">
        <authorList>
            <person name="Wan X."/>
            <person name="Hou S."/>
        </authorList>
    </citation>
    <scope>NUCLEOTIDE SEQUENCE [LARGE SCALE GENOMIC DNA]</scope>
    <source>
        <strain evidence="3">KH87</strain>
    </source>
</reference>
<dbReference type="Gene3D" id="1.25.40.10">
    <property type="entry name" value="Tetratricopeptide repeat domain"/>
    <property type="match status" value="1"/>
</dbReference>
<dbReference type="InterPro" id="IPR019734">
    <property type="entry name" value="TPR_rpt"/>
</dbReference>
<dbReference type="AlphaFoldDB" id="A0A1E7Q715"/>
<accession>A0A1E7Q715</accession>
<dbReference type="Pfam" id="PF13414">
    <property type="entry name" value="TPR_11"/>
    <property type="match status" value="1"/>
</dbReference>
<feature type="region of interest" description="Disordered" evidence="1">
    <location>
        <begin position="146"/>
        <end position="166"/>
    </location>
</feature>
<comment type="caution">
    <text evidence="2">The sequence shown here is derived from an EMBL/GenBank/DDBJ whole genome shotgun (WGS) entry which is preliminary data.</text>
</comment>
<name>A0A1E7Q715_9GAMM</name>
<protein>
    <submittedName>
        <fullName evidence="2">Uncharacterized protein</fullName>
    </submittedName>
</protein>
<proteinExistence type="predicted"/>
<dbReference type="SMART" id="SM00028">
    <property type="entry name" value="TPR"/>
    <property type="match status" value="2"/>
</dbReference>
<dbReference type="EMBL" id="MKEK01000001">
    <property type="protein sequence ID" value="OEY69982.1"/>
    <property type="molecule type" value="Genomic_DNA"/>
</dbReference>
<evidence type="ECO:0000256" key="1">
    <source>
        <dbReference type="SAM" id="MobiDB-lite"/>
    </source>
</evidence>
<evidence type="ECO:0000313" key="3">
    <source>
        <dbReference type="Proteomes" id="UP000242258"/>
    </source>
</evidence>
<sequence>MGVAGNAGSLIGDLDFVLKVFPNHPYALSVMADLQHRPGFSRQHSLRRDRYYPTLNCYFLRAMHVAPNDPNVLLIQAITQHKQKDYQGAKVSYLKALAIKPDAAEVHYNLGLLLIKLGETREALNHAHSAYALGYPLSGLRDKLQSQGAWKEPEASSTDPVLDPRS</sequence>
<organism evidence="2 3">
    <name type="scientific">Rheinheimera salexigens</name>
    <dbReference type="NCBI Taxonomy" id="1628148"/>
    <lineage>
        <taxon>Bacteria</taxon>
        <taxon>Pseudomonadati</taxon>
        <taxon>Pseudomonadota</taxon>
        <taxon>Gammaproteobacteria</taxon>
        <taxon>Chromatiales</taxon>
        <taxon>Chromatiaceae</taxon>
        <taxon>Rheinheimera</taxon>
    </lineage>
</organism>
<dbReference type="STRING" id="1628148.BI198_10695"/>
<dbReference type="Proteomes" id="UP000242258">
    <property type="component" value="Unassembled WGS sequence"/>
</dbReference>
<dbReference type="RefSeq" id="WP_070049551.1">
    <property type="nucleotide sequence ID" value="NZ_MKEK01000001.1"/>
</dbReference>
<dbReference type="SUPFAM" id="SSF48452">
    <property type="entry name" value="TPR-like"/>
    <property type="match status" value="1"/>
</dbReference>
<dbReference type="InterPro" id="IPR011990">
    <property type="entry name" value="TPR-like_helical_dom_sf"/>
</dbReference>